<feature type="non-terminal residue" evidence="1">
    <location>
        <position position="100"/>
    </location>
</feature>
<gene>
    <name evidence="1" type="ORF">O6P43_022396</name>
</gene>
<reference evidence="1" key="1">
    <citation type="journal article" date="2023" name="Science">
        <title>Elucidation of the pathway for biosynthesis of saponin adjuvants from the soapbark tree.</title>
        <authorList>
            <person name="Reed J."/>
            <person name="Orme A."/>
            <person name="El-Demerdash A."/>
            <person name="Owen C."/>
            <person name="Martin L.B.B."/>
            <person name="Misra R.C."/>
            <person name="Kikuchi S."/>
            <person name="Rejzek M."/>
            <person name="Martin A.C."/>
            <person name="Harkess A."/>
            <person name="Leebens-Mack J."/>
            <person name="Louveau T."/>
            <person name="Stephenson M.J."/>
            <person name="Osbourn A."/>
        </authorList>
    </citation>
    <scope>NUCLEOTIDE SEQUENCE</scope>
    <source>
        <strain evidence="1">S10</strain>
    </source>
</reference>
<dbReference type="EMBL" id="JARAOO010000009">
    <property type="protein sequence ID" value="KAJ7955872.1"/>
    <property type="molecule type" value="Genomic_DNA"/>
</dbReference>
<dbReference type="KEGG" id="qsa:O6P43_022396"/>
<accession>A0AAD7PI11</accession>
<name>A0AAD7PI11_QUISA</name>
<evidence type="ECO:0000313" key="2">
    <source>
        <dbReference type="Proteomes" id="UP001163823"/>
    </source>
</evidence>
<dbReference type="Proteomes" id="UP001163823">
    <property type="component" value="Chromosome 9"/>
</dbReference>
<keyword evidence="1" id="KW-0472">Membrane</keyword>
<keyword evidence="1" id="KW-0812">Transmembrane</keyword>
<protein>
    <submittedName>
        <fullName evidence="1">Transmembrane protein</fullName>
    </submittedName>
</protein>
<comment type="caution">
    <text evidence="1">The sequence shown here is derived from an EMBL/GenBank/DDBJ whole genome shotgun (WGS) entry which is preliminary data.</text>
</comment>
<sequence>VIFIDIHMMDSSRILFLCLTAIGFYFFSQYSNSSLNVVTRPPRKLSMLLPNQKREYHKSKVADEAMKLKRTKEKEGSMALQYAKSADKLNNLVYTLITME</sequence>
<keyword evidence="2" id="KW-1185">Reference proteome</keyword>
<organism evidence="1 2">
    <name type="scientific">Quillaja saponaria</name>
    <name type="common">Soap bark tree</name>
    <dbReference type="NCBI Taxonomy" id="32244"/>
    <lineage>
        <taxon>Eukaryota</taxon>
        <taxon>Viridiplantae</taxon>
        <taxon>Streptophyta</taxon>
        <taxon>Embryophyta</taxon>
        <taxon>Tracheophyta</taxon>
        <taxon>Spermatophyta</taxon>
        <taxon>Magnoliopsida</taxon>
        <taxon>eudicotyledons</taxon>
        <taxon>Gunneridae</taxon>
        <taxon>Pentapetalae</taxon>
        <taxon>rosids</taxon>
        <taxon>fabids</taxon>
        <taxon>Fabales</taxon>
        <taxon>Quillajaceae</taxon>
        <taxon>Quillaja</taxon>
    </lineage>
</organism>
<proteinExistence type="predicted"/>
<evidence type="ECO:0000313" key="1">
    <source>
        <dbReference type="EMBL" id="KAJ7955872.1"/>
    </source>
</evidence>
<dbReference type="AlphaFoldDB" id="A0AAD7PI11"/>